<keyword evidence="2" id="KW-1185">Reference proteome</keyword>
<dbReference type="RefSeq" id="WP_075715769.1">
    <property type="nucleotide sequence ID" value="NZ_AP019654.1"/>
</dbReference>
<accession>A0ABX3FDU4</accession>
<dbReference type="PROSITE" id="PS51257">
    <property type="entry name" value="PROKAR_LIPOPROTEIN"/>
    <property type="match status" value="1"/>
</dbReference>
<organism evidence="1 2">
    <name type="scientific">Vibrio panuliri</name>
    <dbReference type="NCBI Taxonomy" id="1381081"/>
    <lineage>
        <taxon>Bacteria</taxon>
        <taxon>Pseudomonadati</taxon>
        <taxon>Pseudomonadota</taxon>
        <taxon>Gammaproteobacteria</taxon>
        <taxon>Vibrionales</taxon>
        <taxon>Vibrionaceae</taxon>
        <taxon>Vibrio</taxon>
    </lineage>
</organism>
<reference evidence="1 2" key="1">
    <citation type="submission" date="2016-09" db="EMBL/GenBank/DDBJ databases">
        <title>Genomic Taxonomy of the Vibrionaceae.</title>
        <authorList>
            <person name="Gonzalez-Castillo A."/>
            <person name="Gomez-Gil B."/>
            <person name="Enciso-Ibarra K."/>
        </authorList>
    </citation>
    <scope>NUCLEOTIDE SEQUENCE [LARGE SCALE GENOMIC DNA]</scope>
    <source>
        <strain evidence="1 2">CAIM 1902</strain>
    </source>
</reference>
<evidence type="ECO:0000313" key="1">
    <source>
        <dbReference type="EMBL" id="OLQ87834.1"/>
    </source>
</evidence>
<sequence>MTRNLWLTVPLVQFLLGCSSNLSPEERQTHRDNIDQKSVEIIDKLSVDFVEVPEQLEQAQGYATISMSNVKVPLIGAGSGLGGIYSKTSKNVTYIDVERYDLGAGVGLESYDILAILTSEQDVERLKTGYWRLSANADYSIGNSSAYSSATVAGDELDTHVYLLNTTGGSVIGAARLLSTSVNYDLTESGLGDTNLPTHKIDTVDSETKPVPKQWDRALPFFAQEVIDKGFLLPKPYGVSVIYSNTSQYMDLTNLDVGINGSKKYPINFVSFDDNQSHATTPQIKLDAWLFPFMNVFATFGKLSGSADIGIQFSGDDLIEQLEKDCSRPIGNPVCRLQGRDVGGFVEASLDGYNYTVGTILATGWSGYFFTLPISFTYADMTKNDAEGLIVNASPRIGKVIPLQQGRSIALYTGAAYLDSRLTLVGTYTFEGIDIDYTVDQENTDKWSGLLGANYNFSRDWSLMIEYSWSGDRKQQFISGLTYRY</sequence>
<dbReference type="EMBL" id="MJMH01000195">
    <property type="protein sequence ID" value="OLQ87834.1"/>
    <property type="molecule type" value="Genomic_DNA"/>
</dbReference>
<evidence type="ECO:0008006" key="3">
    <source>
        <dbReference type="Google" id="ProtNLM"/>
    </source>
</evidence>
<gene>
    <name evidence="1" type="ORF">BIY20_02335</name>
</gene>
<evidence type="ECO:0000313" key="2">
    <source>
        <dbReference type="Proteomes" id="UP000186039"/>
    </source>
</evidence>
<comment type="caution">
    <text evidence="1">The sequence shown here is derived from an EMBL/GenBank/DDBJ whole genome shotgun (WGS) entry which is preliminary data.</text>
</comment>
<name>A0ABX3FDU4_9VIBR</name>
<proteinExistence type="predicted"/>
<dbReference type="SUPFAM" id="SSF56935">
    <property type="entry name" value="Porins"/>
    <property type="match status" value="1"/>
</dbReference>
<dbReference type="Proteomes" id="UP000186039">
    <property type="component" value="Unassembled WGS sequence"/>
</dbReference>
<protein>
    <recommendedName>
        <fullName evidence="3">Outer membrane protein beta-barrel domain-containing protein</fullName>
    </recommendedName>
</protein>